<sequence>MEVADENVNVKGGMNDQYRCIDGFQLGSQGGTRTSARLPRSSAASPSPHALAPRAPVPRAPAPRAPAPRAPAPRAPAPRAPAPRAPTPRAPAPRAPAPRAPAPRAPAPRAPAPRAPAPPYRALCAFPSCAPASIAFLALLLHGNDFPLLDEDEALANGGRDARTGRHLGAASGVRRYGSRPGDIGGRWGDSDR</sequence>
<dbReference type="EMBL" id="RBNJ01000256">
    <property type="protein sequence ID" value="RUS35010.1"/>
    <property type="molecule type" value="Genomic_DNA"/>
</dbReference>
<gene>
    <name evidence="2" type="ORF">BC938DRAFT_476956</name>
</gene>
<protein>
    <submittedName>
        <fullName evidence="2">Uncharacterized protein</fullName>
    </submittedName>
</protein>
<feature type="region of interest" description="Disordered" evidence="1">
    <location>
        <begin position="171"/>
        <end position="193"/>
    </location>
</feature>
<name>A0A433QYZ4_9FUNG</name>
<feature type="compositionally biased region" description="Low complexity" evidence="1">
    <location>
        <begin position="35"/>
        <end position="54"/>
    </location>
</feature>
<feature type="compositionally biased region" description="Gly residues" evidence="1">
    <location>
        <begin position="183"/>
        <end position="193"/>
    </location>
</feature>
<proteinExistence type="predicted"/>
<accession>A0A433QYZ4</accession>
<comment type="caution">
    <text evidence="2">The sequence shown here is derived from an EMBL/GenBank/DDBJ whole genome shotgun (WGS) entry which is preliminary data.</text>
</comment>
<keyword evidence="3" id="KW-1185">Reference proteome</keyword>
<evidence type="ECO:0000256" key="1">
    <source>
        <dbReference type="SAM" id="MobiDB-lite"/>
    </source>
</evidence>
<dbReference type="Proteomes" id="UP000274822">
    <property type="component" value="Unassembled WGS sequence"/>
</dbReference>
<feature type="region of interest" description="Disordered" evidence="1">
    <location>
        <begin position="1"/>
        <end position="116"/>
    </location>
</feature>
<organism evidence="2 3">
    <name type="scientific">Jimgerdemannia flammicorona</name>
    <dbReference type="NCBI Taxonomy" id="994334"/>
    <lineage>
        <taxon>Eukaryota</taxon>
        <taxon>Fungi</taxon>
        <taxon>Fungi incertae sedis</taxon>
        <taxon>Mucoromycota</taxon>
        <taxon>Mucoromycotina</taxon>
        <taxon>Endogonomycetes</taxon>
        <taxon>Endogonales</taxon>
        <taxon>Endogonaceae</taxon>
        <taxon>Jimgerdemannia</taxon>
    </lineage>
</organism>
<reference evidence="2 3" key="1">
    <citation type="journal article" date="2018" name="New Phytol.">
        <title>Phylogenomics of Endogonaceae and evolution of mycorrhizas within Mucoromycota.</title>
        <authorList>
            <person name="Chang Y."/>
            <person name="Desiro A."/>
            <person name="Na H."/>
            <person name="Sandor L."/>
            <person name="Lipzen A."/>
            <person name="Clum A."/>
            <person name="Barry K."/>
            <person name="Grigoriev I.V."/>
            <person name="Martin F.M."/>
            <person name="Stajich J.E."/>
            <person name="Smith M.E."/>
            <person name="Bonito G."/>
            <person name="Spatafora J.W."/>
        </authorList>
    </citation>
    <scope>NUCLEOTIDE SEQUENCE [LARGE SCALE GENOMIC DNA]</scope>
    <source>
        <strain evidence="2 3">AD002</strain>
    </source>
</reference>
<evidence type="ECO:0000313" key="3">
    <source>
        <dbReference type="Proteomes" id="UP000274822"/>
    </source>
</evidence>
<feature type="compositionally biased region" description="Pro residues" evidence="1">
    <location>
        <begin position="55"/>
        <end position="116"/>
    </location>
</feature>
<dbReference type="AlphaFoldDB" id="A0A433QYZ4"/>
<evidence type="ECO:0000313" key="2">
    <source>
        <dbReference type="EMBL" id="RUS35010.1"/>
    </source>
</evidence>